<dbReference type="Proteomes" id="UP000008522">
    <property type="component" value="Chromosome"/>
</dbReference>
<evidence type="ECO:0000313" key="3">
    <source>
        <dbReference type="Proteomes" id="UP000008522"/>
    </source>
</evidence>
<keyword evidence="1" id="KW-0472">Membrane</keyword>
<feature type="transmembrane region" description="Helical" evidence="1">
    <location>
        <begin position="138"/>
        <end position="156"/>
    </location>
</feature>
<keyword evidence="1" id="KW-1133">Transmembrane helix</keyword>
<keyword evidence="1" id="KW-0812">Transmembrane</keyword>
<dbReference type="PATRIC" id="fig|1045858.4.peg.156"/>
<dbReference type="OrthoDB" id="309084at2"/>
<dbReference type="GeneID" id="44968716"/>
<evidence type="ECO:0000256" key="1">
    <source>
        <dbReference type="SAM" id="Phobius"/>
    </source>
</evidence>
<feature type="transmembrane region" description="Helical" evidence="1">
    <location>
        <begin position="6"/>
        <end position="23"/>
    </location>
</feature>
<feature type="transmembrane region" description="Helical" evidence="1">
    <location>
        <begin position="623"/>
        <end position="642"/>
    </location>
</feature>
<dbReference type="eggNOG" id="ENOG5033H76">
    <property type="taxonomic scope" value="Bacteria"/>
</dbReference>
<feature type="transmembrane region" description="Helical" evidence="1">
    <location>
        <begin position="474"/>
        <end position="493"/>
    </location>
</feature>
<feature type="transmembrane region" description="Helical" evidence="1">
    <location>
        <begin position="308"/>
        <end position="329"/>
    </location>
</feature>
<reference evidence="2 3" key="1">
    <citation type="journal article" date="2011" name="BMC Genomics">
        <title>Complete genome sequence of Brachyspira intermedia reveals unique genomic features in Brachyspira species and phage-mediated horizontal gene transfer.</title>
        <authorList>
            <person name="Hafstrom T."/>
            <person name="Jansson D.S."/>
            <person name="Segerman B."/>
        </authorList>
    </citation>
    <scope>NUCLEOTIDE SEQUENCE [LARGE SCALE GENOMIC DNA]</scope>
    <source>
        <strain evidence="3">ATCC 51140 / PWS/A</strain>
    </source>
</reference>
<proteinExistence type="predicted"/>
<dbReference type="EMBL" id="CP002874">
    <property type="protein sequence ID" value="AEM20790.1"/>
    <property type="molecule type" value="Genomic_DNA"/>
</dbReference>
<sequence>MKKWIYITFLLISILFLILNILGRITRVGYLSDFQLDIQKTLELNNIKDVEDVESIYTNKNIKIYFYNYKLKYYNNIFKNNDIYDVYLYTNEVLSKNNFLKEINTENNGSTFGSFISYEIINSKSIDNIPYILKLKQTILYVFILFVFLLSFIIFVHNRNSLKIKIFNTLLLFVIFVILSKYVLKIYFINYIGIIFFILLYYFFIYYKNYHNSFSISNKKQYLILYMSAILFSIINIVILNCSFPLVGHDFTMIIPRAYSLLIYAKNNGIFSTEFASPLIGAGIISYANPQYDQYSIFYFVRYFLSFWDSYLLLTFLFSFIGFISFYYAVKDILKCPFIISLMSAALFLCTSYYMHHIAVGHWAFLYHPLTAFIVWLSFTDRFNYITRIVLSGLAFSMMIFGGAMQTIFFFTCFSLLGIASILFKPNKKFIYQCISILLSVSLGIILSLSKFIQAIYFGSKIDRGPYGLYINDVKLLLSNILHIFIYPFYNLININSFLTNSNMRINIDHQYIGEVWEADLGLPAVVFIFGLFMMINLLKNYFSKKSLINFINKYKFNLIFILIFIYLYCDIFFGDGLTRSVFNTLKAVNIHLRMSSVLIIPFLFVFALLIKNINIKNTYKNIIIIFIIISSVLLYVQKFIYIKEHNNAYINVNIRDDKTIFKNIKLNHNQYRVFYINNKKEFLNLKDFITTTNLNTSRLPYESIYGYSLETFKPKEEGSPYKIINGEYNFTDPRSLIFFNDEYPQFSGFATNDKNTLDNFLSFQSVNWKIPKMFTISNYISVISHIIIFLFLVFSIFYYLLKRKK</sequence>
<keyword evidence="3" id="KW-1185">Reference proteome</keyword>
<name>G0EPS6_BRAIP</name>
<feature type="transmembrane region" description="Helical" evidence="1">
    <location>
        <begin position="360"/>
        <end position="379"/>
    </location>
</feature>
<feature type="transmembrane region" description="Helical" evidence="1">
    <location>
        <begin position="591"/>
        <end position="611"/>
    </location>
</feature>
<dbReference type="RefSeq" id="WP_014486643.1">
    <property type="nucleotide sequence ID" value="NC_017243.1"/>
</dbReference>
<dbReference type="HOGENOM" id="CLU_018858_0_0_12"/>
<gene>
    <name evidence="2" type="ordered locus">Bint_0156</name>
</gene>
<feature type="transmembrane region" description="Helical" evidence="1">
    <location>
        <begin position="430"/>
        <end position="453"/>
    </location>
</feature>
<feature type="transmembrane region" description="Helical" evidence="1">
    <location>
        <begin position="559"/>
        <end position="579"/>
    </location>
</feature>
<organism evidence="2 3">
    <name type="scientific">Brachyspira intermedia (strain ATCC 51140 / PWS/A)</name>
    <name type="common">Serpulina intermedia</name>
    <dbReference type="NCBI Taxonomy" id="1045858"/>
    <lineage>
        <taxon>Bacteria</taxon>
        <taxon>Pseudomonadati</taxon>
        <taxon>Spirochaetota</taxon>
        <taxon>Spirochaetia</taxon>
        <taxon>Brachyspirales</taxon>
        <taxon>Brachyspiraceae</taxon>
        <taxon>Brachyspira</taxon>
    </lineage>
</organism>
<protein>
    <submittedName>
        <fullName evidence="2">Uncharacterized protein</fullName>
    </submittedName>
</protein>
<feature type="transmembrane region" description="Helical" evidence="1">
    <location>
        <begin position="336"/>
        <end position="354"/>
    </location>
</feature>
<feature type="transmembrane region" description="Helical" evidence="1">
    <location>
        <begin position="521"/>
        <end position="539"/>
    </location>
</feature>
<dbReference type="AlphaFoldDB" id="G0EPS6"/>
<feature type="transmembrane region" description="Helical" evidence="1">
    <location>
        <begin position="391"/>
        <end position="424"/>
    </location>
</feature>
<accession>G0EPS6</accession>
<feature type="transmembrane region" description="Helical" evidence="1">
    <location>
        <begin position="780"/>
        <end position="802"/>
    </location>
</feature>
<feature type="transmembrane region" description="Helical" evidence="1">
    <location>
        <begin position="269"/>
        <end position="288"/>
    </location>
</feature>
<feature type="transmembrane region" description="Helical" evidence="1">
    <location>
        <begin position="224"/>
        <end position="248"/>
    </location>
</feature>
<evidence type="ECO:0000313" key="2">
    <source>
        <dbReference type="EMBL" id="AEM20790.1"/>
    </source>
</evidence>
<dbReference type="KEGG" id="bip:Bint_0156"/>
<feature type="transmembrane region" description="Helical" evidence="1">
    <location>
        <begin position="162"/>
        <end position="179"/>
    </location>
</feature>
<feature type="transmembrane region" description="Helical" evidence="1">
    <location>
        <begin position="186"/>
        <end position="204"/>
    </location>
</feature>